<protein>
    <submittedName>
        <fullName evidence="2">Type VI secretion system protein TssA</fullName>
    </submittedName>
</protein>
<dbReference type="EMBL" id="CP024847">
    <property type="protein sequence ID" value="AUR50962.1"/>
    <property type="molecule type" value="Genomic_DNA"/>
</dbReference>
<evidence type="ECO:0000313" key="3">
    <source>
        <dbReference type="Proteomes" id="UP000236655"/>
    </source>
</evidence>
<name>A0A2I7N3E1_9NEIS</name>
<keyword evidence="3" id="KW-1185">Reference proteome</keyword>
<dbReference type="OrthoDB" id="1522895at2"/>
<reference evidence="3" key="1">
    <citation type="submission" date="2017-11" db="EMBL/GenBank/DDBJ databases">
        <authorList>
            <person name="Chan K.G."/>
            <person name="Lee L.S."/>
        </authorList>
    </citation>
    <scope>NUCLEOTIDE SEQUENCE [LARGE SCALE GENOMIC DNA]</scope>
    <source>
        <strain evidence="3">DSM 100970</strain>
    </source>
</reference>
<gene>
    <name evidence="2" type="ORF">CUN60_01125</name>
</gene>
<organism evidence="2 3">
    <name type="scientific">Aquella oligotrophica</name>
    <dbReference type="NCBI Taxonomy" id="2067065"/>
    <lineage>
        <taxon>Bacteria</taxon>
        <taxon>Pseudomonadati</taxon>
        <taxon>Pseudomonadota</taxon>
        <taxon>Betaproteobacteria</taxon>
        <taxon>Neisseriales</taxon>
        <taxon>Neisseriaceae</taxon>
        <taxon>Aquella</taxon>
    </lineage>
</organism>
<dbReference type="Proteomes" id="UP000236655">
    <property type="component" value="Chromosome"/>
</dbReference>
<dbReference type="NCBIfam" id="TIGR03362">
    <property type="entry name" value="VI_chp_7"/>
    <property type="match status" value="1"/>
</dbReference>
<dbReference type="Pfam" id="PF06812">
    <property type="entry name" value="ImpA_N"/>
    <property type="match status" value="1"/>
</dbReference>
<dbReference type="PANTHER" id="PTHR37024:SF3">
    <property type="entry name" value="TYPE VI SECRETION SYSTEM PROTEIN TSSA"/>
    <property type="match status" value="1"/>
</dbReference>
<dbReference type="InterPro" id="IPR017739">
    <property type="entry name" value="T6SS-assoc_VCA0119"/>
</dbReference>
<dbReference type="KEGG" id="nba:CUN60_01125"/>
<dbReference type="Pfam" id="PF16989">
    <property type="entry name" value="T6SS_VasJ"/>
    <property type="match status" value="1"/>
</dbReference>
<evidence type="ECO:0000259" key="1">
    <source>
        <dbReference type="Pfam" id="PF06812"/>
    </source>
</evidence>
<dbReference type="InterPro" id="IPR010657">
    <property type="entry name" value="ImpA_N"/>
</dbReference>
<feature type="domain" description="ImpA N-terminal" evidence="1">
    <location>
        <begin position="9"/>
        <end position="120"/>
    </location>
</feature>
<dbReference type="AlphaFoldDB" id="A0A2I7N3E1"/>
<sequence length="532" mass="59461">MENLIVGAAPIPGDHPAGTDIRSSSLFEQITEEIDKRTALTSTGTTDWNKVIAVAQNILSEHSKDILVCSYLNVGLLNISGLRGLADGVQIYRDLVITYWNNGLFPPRINGRLNAISWWADNISEQLHKMPTEKWLATDKLQLEKNYTELIDFLSENGVEDLDQIYMLRHANMSLILEATNEEELTSSNSETTTIPIAERSSFANGNQEATVTSQQQATSILRSVSSDIVLNIDDNLERSLDSVLMALNKVSALIANEQPLSYKLYKINRFIAWFDVDIIPPADTELKTMLPPPDEHLQQLIIGYYQEQNWLELLKVAETRVVDFRFWFDLSYYVHRSLIGINQQHAANEVSYAVLLLIKRLKGVEKLCFSDGMPFATNETQEWINSILGDVGGGVNSYSTALQGNEELALELHEASELAKSGKELAAIAFLHQKIITSSSIQARFIRILQFCQYSLSTGNGQLASGYVNEILSIIDAHQLESWDPVMAANAYKLILNMSKQKKAIKLSEAAINDVLSRLTILDPTIALGYY</sequence>
<proteinExistence type="predicted"/>
<dbReference type="RefSeq" id="WP_102950262.1">
    <property type="nucleotide sequence ID" value="NZ_CP024847.1"/>
</dbReference>
<dbReference type="PANTHER" id="PTHR37024">
    <property type="entry name" value="TYPE VI SECRETION SYSTEM DUF2094 AND IMPA-RELATED DOMAIN PROTEIN"/>
    <property type="match status" value="1"/>
</dbReference>
<evidence type="ECO:0000313" key="2">
    <source>
        <dbReference type="EMBL" id="AUR50962.1"/>
    </source>
</evidence>
<accession>A0A2I7N3E1</accession>